<feature type="transmembrane region" description="Helical" evidence="1">
    <location>
        <begin position="229"/>
        <end position="251"/>
    </location>
</feature>
<feature type="transmembrane region" description="Helical" evidence="1">
    <location>
        <begin position="52"/>
        <end position="71"/>
    </location>
</feature>
<comment type="caution">
    <text evidence="2">The sequence shown here is derived from an EMBL/GenBank/DDBJ whole genome shotgun (WGS) entry which is preliminary data.</text>
</comment>
<evidence type="ECO:0000313" key="2">
    <source>
        <dbReference type="EMBL" id="ROO83584.1"/>
    </source>
</evidence>
<evidence type="ECO:0000256" key="1">
    <source>
        <dbReference type="SAM" id="Phobius"/>
    </source>
</evidence>
<dbReference type="Pfam" id="PF14158">
    <property type="entry name" value="YndJ"/>
    <property type="match status" value="1"/>
</dbReference>
<keyword evidence="1" id="KW-0472">Membrane</keyword>
<protein>
    <submittedName>
        <fullName evidence="2">YndJ-like protein</fullName>
    </submittedName>
</protein>
<evidence type="ECO:0000313" key="3">
    <source>
        <dbReference type="Proteomes" id="UP000272400"/>
    </source>
</evidence>
<dbReference type="InterPro" id="IPR025450">
    <property type="entry name" value="YndJ-like"/>
</dbReference>
<sequence>MGLLVDLLVCLGMLAVVPLGLGLAGAGSLRPLWCAGAVPGAVSLFLPVGKPAAFLAVLYALAAAVLLAEAVRRLPRALRDPRQAAFATALASPSVAALALVAERAGHPLLGYSPELLALTVAHFHFAGFAAALVAGLACRPESGRAGRWAAVTVPVGTLAVLAGYFAGQWAEFAGAVVLTAGMWLTGLLCWRTGRAAARLAGAVLVPTMLLALWYALGEASGIPHPGLGWMTATHGVANALGFGLCGVLGWRLTRKDPS</sequence>
<accession>A0A3N1CR16</accession>
<feature type="transmembrane region" description="Helical" evidence="1">
    <location>
        <begin position="116"/>
        <end position="137"/>
    </location>
</feature>
<dbReference type="AlphaFoldDB" id="A0A3N1CR16"/>
<name>A0A3N1CR16_9ACTN</name>
<dbReference type="EMBL" id="RJKE01000001">
    <property type="protein sequence ID" value="ROO83584.1"/>
    <property type="molecule type" value="Genomic_DNA"/>
</dbReference>
<feature type="transmembrane region" description="Helical" evidence="1">
    <location>
        <begin position="198"/>
        <end position="217"/>
    </location>
</feature>
<dbReference type="Proteomes" id="UP000272400">
    <property type="component" value="Unassembled WGS sequence"/>
</dbReference>
<keyword evidence="3" id="KW-1185">Reference proteome</keyword>
<feature type="transmembrane region" description="Helical" evidence="1">
    <location>
        <begin position="173"/>
        <end position="191"/>
    </location>
</feature>
<feature type="transmembrane region" description="Helical" evidence="1">
    <location>
        <begin position="83"/>
        <end position="101"/>
    </location>
</feature>
<dbReference type="RefSeq" id="WP_123662853.1">
    <property type="nucleotide sequence ID" value="NZ_RJKE01000001.1"/>
</dbReference>
<dbReference type="OrthoDB" id="4190194at2"/>
<reference evidence="2 3" key="1">
    <citation type="submission" date="2018-11" db="EMBL/GenBank/DDBJ databases">
        <title>Sequencing the genomes of 1000 actinobacteria strains.</title>
        <authorList>
            <person name="Klenk H.-P."/>
        </authorList>
    </citation>
    <scope>NUCLEOTIDE SEQUENCE [LARGE SCALE GENOMIC DNA]</scope>
    <source>
        <strain evidence="2 3">DSM 44254</strain>
    </source>
</reference>
<keyword evidence="1" id="KW-0812">Transmembrane</keyword>
<feature type="transmembrane region" description="Helical" evidence="1">
    <location>
        <begin position="149"/>
        <end position="167"/>
    </location>
</feature>
<organism evidence="2 3">
    <name type="scientific">Actinocorallia herbida</name>
    <dbReference type="NCBI Taxonomy" id="58109"/>
    <lineage>
        <taxon>Bacteria</taxon>
        <taxon>Bacillati</taxon>
        <taxon>Actinomycetota</taxon>
        <taxon>Actinomycetes</taxon>
        <taxon>Streptosporangiales</taxon>
        <taxon>Thermomonosporaceae</taxon>
        <taxon>Actinocorallia</taxon>
    </lineage>
</organism>
<gene>
    <name evidence="2" type="ORF">EDD29_1090</name>
</gene>
<keyword evidence="1" id="KW-1133">Transmembrane helix</keyword>
<proteinExistence type="predicted"/>